<evidence type="ECO:0008006" key="5">
    <source>
        <dbReference type="Google" id="ProtNLM"/>
    </source>
</evidence>
<dbReference type="InterPro" id="IPR050275">
    <property type="entry name" value="PGM_Phosphatase"/>
</dbReference>
<dbReference type="Gene3D" id="3.40.50.1240">
    <property type="entry name" value="Phosphoglycerate mutase-like"/>
    <property type="match status" value="1"/>
</dbReference>
<dbReference type="Pfam" id="PF00300">
    <property type="entry name" value="His_Phos_1"/>
    <property type="match status" value="1"/>
</dbReference>
<dbReference type="InterPro" id="IPR029033">
    <property type="entry name" value="His_PPase_superfam"/>
</dbReference>
<dbReference type="SMART" id="SM00855">
    <property type="entry name" value="PGAM"/>
    <property type="match status" value="1"/>
</dbReference>
<dbReference type="Proteomes" id="UP000256541">
    <property type="component" value="Unassembled WGS sequence"/>
</dbReference>
<accession>A0A3E0VUB3</accession>
<feature type="binding site" evidence="2">
    <location>
        <position position="58"/>
    </location>
    <ligand>
        <name>substrate</name>
    </ligand>
</feature>
<protein>
    <recommendedName>
        <fullName evidence="5">Histidine phosphatase family protein</fullName>
    </recommendedName>
</protein>
<dbReference type="GO" id="GO:0016791">
    <property type="term" value="F:phosphatase activity"/>
    <property type="evidence" value="ECO:0007669"/>
    <property type="project" value="TreeGrafter"/>
</dbReference>
<evidence type="ECO:0000313" key="4">
    <source>
        <dbReference type="Proteomes" id="UP000256541"/>
    </source>
</evidence>
<dbReference type="PANTHER" id="PTHR48100">
    <property type="entry name" value="BROAD-SPECIFICITY PHOSPHATASE YOR283W-RELATED"/>
    <property type="match status" value="1"/>
</dbReference>
<proteinExistence type="predicted"/>
<feature type="active site" description="Proton donor/acceptor" evidence="1">
    <location>
        <position position="82"/>
    </location>
</feature>
<dbReference type="EMBL" id="NBXB01000036">
    <property type="protein sequence ID" value="RFA13195.1"/>
    <property type="molecule type" value="Genomic_DNA"/>
</dbReference>
<dbReference type="InterPro" id="IPR013078">
    <property type="entry name" value="His_Pase_superF_clade-1"/>
</dbReference>
<dbReference type="CDD" id="cd07067">
    <property type="entry name" value="HP_PGM_like"/>
    <property type="match status" value="1"/>
</dbReference>
<feature type="active site" description="Tele-phosphohistidine intermediate" evidence="1">
    <location>
        <position position="9"/>
    </location>
</feature>
<sequence>MSTLYLARHGETIWHSENRYAGSSDIELTEKGVAQSHALGEWSSSHGITHIYSSPLLRAVHTATPTASRLHLPLRQDSRLREVHFGSGEGLTTDEMSAQFPDALRAFRHRPASSPLPGGESGAEAIDRVWPAIQDIVKQLVASGSGRETVEKKALIVMHSTLMRLVLCKVLEIPLDNYRRAFPLVRNVAITSILLPDGDEKGASLLSYNSTT</sequence>
<reference evidence="3 4" key="1">
    <citation type="submission" date="2017-04" db="EMBL/GenBank/DDBJ databases">
        <title>Comparative genome analysis of Subtercola boreus.</title>
        <authorList>
            <person name="Cho Y.-J."/>
            <person name="Cho A."/>
            <person name="Kim O.-S."/>
            <person name="Lee J.-I."/>
        </authorList>
    </citation>
    <scope>NUCLEOTIDE SEQUENCE [LARGE SCALE GENOMIC DNA]</scope>
    <source>
        <strain evidence="3 4">P27479</strain>
    </source>
</reference>
<dbReference type="GO" id="GO:0005737">
    <property type="term" value="C:cytoplasm"/>
    <property type="evidence" value="ECO:0007669"/>
    <property type="project" value="TreeGrafter"/>
</dbReference>
<dbReference type="AlphaFoldDB" id="A0A3E0VUB3"/>
<name>A0A3E0VUB3_9MICO</name>
<comment type="caution">
    <text evidence="3">The sequence shown here is derived from an EMBL/GenBank/DDBJ whole genome shotgun (WGS) entry which is preliminary data.</text>
</comment>
<evidence type="ECO:0000256" key="2">
    <source>
        <dbReference type="PIRSR" id="PIRSR613078-2"/>
    </source>
</evidence>
<dbReference type="OrthoDB" id="4697614at2"/>
<evidence type="ECO:0000256" key="1">
    <source>
        <dbReference type="PIRSR" id="PIRSR613078-1"/>
    </source>
</evidence>
<evidence type="ECO:0000313" key="3">
    <source>
        <dbReference type="EMBL" id="RFA13195.1"/>
    </source>
</evidence>
<dbReference type="SUPFAM" id="SSF53254">
    <property type="entry name" value="Phosphoglycerate mutase-like"/>
    <property type="match status" value="1"/>
</dbReference>
<dbReference type="PANTHER" id="PTHR48100:SF1">
    <property type="entry name" value="HISTIDINE PHOSPHATASE FAMILY PROTEIN-RELATED"/>
    <property type="match status" value="1"/>
</dbReference>
<gene>
    <name evidence="3" type="ORF">B7R22_13895</name>
</gene>
<organism evidence="3 4">
    <name type="scientific">Subtercola boreus</name>
    <dbReference type="NCBI Taxonomy" id="120213"/>
    <lineage>
        <taxon>Bacteria</taxon>
        <taxon>Bacillati</taxon>
        <taxon>Actinomycetota</taxon>
        <taxon>Actinomycetes</taxon>
        <taxon>Micrococcales</taxon>
        <taxon>Microbacteriaceae</taxon>
        <taxon>Subtercola</taxon>
    </lineage>
</organism>